<sequence length="482" mass="49809">MTFKKLMLASVMAAAFGGLYGCTEGDKTSVLIEGDTTTNNGGSGSDSGGTTTVSENCPDWASAKNKDASGNDVCALPSTIMEDRTLTRDIVWYLQDRVTVGNGNGEMSATEGELANGGAVQNVTLTIESGTQIKGKKGTFANLLITRGSKITAVGTAAAPIVFSSDDDDYTGSGEWGGLIIGGYGRHNECDDAATACNVDGEGESGFAGGYSADDNSGSLEYVIVTEGGYEFAPGDEINGISLVAVGSGTTMDHVQVNANSDDGIEFFGGAIHAKHLVLTGNLDDSLDWDEGFQGNIQYVIVKQSADTFGTTIEADTFGTDAFLSKPVVANATFIGGAGASDPNFIHNMKEGTGGFIVNSILSVDSSSTTDPACIRVSDDAKANISAQTLVYHNVILDCSYDSTLGFDSSSLFMVSADLNASYASGAAEAQLSSPIDWTAFNGTYPESTADASFLDATDYIGAVDPNASSAWYSGWILDGSL</sequence>
<keyword evidence="4" id="KW-1185">Reference proteome</keyword>
<dbReference type="PROSITE" id="PS51257">
    <property type="entry name" value="PROKAR_LIPOPROTEIN"/>
    <property type="match status" value="1"/>
</dbReference>
<dbReference type="PANTHER" id="PTHR41339">
    <property type="entry name" value="LIPL48"/>
    <property type="match status" value="1"/>
</dbReference>
<reference evidence="3" key="1">
    <citation type="submission" date="2020-03" db="EMBL/GenBank/DDBJ databases">
        <title>Solimonas marina sp. nov., isolated from deep seawater of the Pacific Ocean.</title>
        <authorList>
            <person name="Liu X."/>
            <person name="Lai Q."/>
            <person name="Sun F."/>
            <person name="Gai Y."/>
            <person name="Li G."/>
            <person name="Shao Z."/>
        </authorList>
    </citation>
    <scope>NUCLEOTIDE SEQUENCE</scope>
    <source>
        <strain evidence="3">C16B3</strain>
    </source>
</reference>
<evidence type="ECO:0000256" key="2">
    <source>
        <dbReference type="SAM" id="SignalP"/>
    </source>
</evidence>
<comment type="caution">
    <text evidence="3">The sequence shown here is derived from an EMBL/GenBank/DDBJ whole genome shotgun (WGS) entry which is preliminary data.</text>
</comment>
<proteinExistence type="predicted"/>
<protein>
    <recommendedName>
        <fullName evidence="5">Lipoprotein</fullName>
    </recommendedName>
</protein>
<feature type="region of interest" description="Disordered" evidence="1">
    <location>
        <begin position="33"/>
        <end position="56"/>
    </location>
</feature>
<feature type="chain" id="PRO_5036845957" description="Lipoprotein" evidence="2">
    <location>
        <begin position="21"/>
        <end position="482"/>
    </location>
</feature>
<keyword evidence="2" id="KW-0732">Signal</keyword>
<dbReference type="Proteomes" id="UP000653472">
    <property type="component" value="Unassembled WGS sequence"/>
</dbReference>
<dbReference type="EMBL" id="JAAVXB010000003">
    <property type="protein sequence ID" value="NKF22232.1"/>
    <property type="molecule type" value="Genomic_DNA"/>
</dbReference>
<feature type="signal peptide" evidence="2">
    <location>
        <begin position="1"/>
        <end position="20"/>
    </location>
</feature>
<gene>
    <name evidence="3" type="ORF">G7Y82_07870</name>
</gene>
<dbReference type="AlphaFoldDB" id="A0A969W7V2"/>
<evidence type="ECO:0008006" key="5">
    <source>
        <dbReference type="Google" id="ProtNLM"/>
    </source>
</evidence>
<name>A0A969W7V2_9GAMM</name>
<dbReference type="PANTHER" id="PTHR41339:SF1">
    <property type="entry name" value="SECRETED PROTEIN"/>
    <property type="match status" value="1"/>
</dbReference>
<evidence type="ECO:0000313" key="4">
    <source>
        <dbReference type="Proteomes" id="UP000653472"/>
    </source>
</evidence>
<evidence type="ECO:0000313" key="3">
    <source>
        <dbReference type="EMBL" id="NKF22232.1"/>
    </source>
</evidence>
<evidence type="ECO:0000256" key="1">
    <source>
        <dbReference type="SAM" id="MobiDB-lite"/>
    </source>
</evidence>
<dbReference type="RefSeq" id="WP_168147469.1">
    <property type="nucleotide sequence ID" value="NZ_JAAVXB010000003.1"/>
</dbReference>
<accession>A0A969W7V2</accession>
<organism evidence="3 4">
    <name type="scientific">Solimonas marina</name>
    <dbReference type="NCBI Taxonomy" id="2714601"/>
    <lineage>
        <taxon>Bacteria</taxon>
        <taxon>Pseudomonadati</taxon>
        <taxon>Pseudomonadota</taxon>
        <taxon>Gammaproteobacteria</taxon>
        <taxon>Nevskiales</taxon>
        <taxon>Nevskiaceae</taxon>
        <taxon>Solimonas</taxon>
    </lineage>
</organism>